<dbReference type="PANTHER" id="PTHR24096">
    <property type="entry name" value="LONG-CHAIN-FATTY-ACID--COA LIGASE"/>
    <property type="match status" value="1"/>
</dbReference>
<dbReference type="STRING" id="1965070.A0A443QU31"/>
<comment type="subcellular location">
    <subcellularLocation>
        <location evidence="1">Peroxisome</location>
    </subcellularLocation>
</comment>
<evidence type="ECO:0000256" key="4">
    <source>
        <dbReference type="ARBA" id="ARBA00023140"/>
    </source>
</evidence>
<dbReference type="Pfam" id="PF13193">
    <property type="entry name" value="AMP-binding_C"/>
    <property type="match status" value="1"/>
</dbReference>
<proteinExistence type="inferred from homology"/>
<keyword evidence="3" id="KW-0436">Ligase</keyword>
<dbReference type="Gene3D" id="3.40.50.12780">
    <property type="entry name" value="N-terminal domain of ligase-like"/>
    <property type="match status" value="1"/>
</dbReference>
<evidence type="ECO:0000313" key="9">
    <source>
        <dbReference type="Proteomes" id="UP000285301"/>
    </source>
</evidence>
<gene>
    <name evidence="8" type="ORF">B4U79_13600</name>
</gene>
<evidence type="ECO:0000256" key="3">
    <source>
        <dbReference type="ARBA" id="ARBA00022598"/>
    </source>
</evidence>
<accession>A0A443QU31</accession>
<dbReference type="InterPro" id="IPR042099">
    <property type="entry name" value="ANL_N_sf"/>
</dbReference>
<reference evidence="8 9" key="1">
    <citation type="journal article" date="2018" name="Gigascience">
        <title>Genomes of trombidid mites reveal novel predicted allergens and laterally-transferred genes associated with secondary metabolism.</title>
        <authorList>
            <person name="Dong X."/>
            <person name="Chaisiri K."/>
            <person name="Xia D."/>
            <person name="Armstrong S.D."/>
            <person name="Fang Y."/>
            <person name="Donnelly M.J."/>
            <person name="Kadowaki T."/>
            <person name="McGarry J.W."/>
            <person name="Darby A.C."/>
            <person name="Makepeace B.L."/>
        </authorList>
    </citation>
    <scope>NUCLEOTIDE SEQUENCE [LARGE SCALE GENOMIC DNA]</scope>
    <source>
        <strain evidence="8">UoL-WK</strain>
    </source>
</reference>
<evidence type="ECO:0000313" key="8">
    <source>
        <dbReference type="EMBL" id="RWS06529.1"/>
    </source>
</evidence>
<keyword evidence="5" id="KW-0472">Membrane</keyword>
<keyword evidence="9" id="KW-1185">Reference proteome</keyword>
<evidence type="ECO:0000259" key="7">
    <source>
        <dbReference type="Pfam" id="PF13193"/>
    </source>
</evidence>
<dbReference type="SUPFAM" id="SSF56801">
    <property type="entry name" value="Acetyl-CoA synthetase-like"/>
    <property type="match status" value="1"/>
</dbReference>
<evidence type="ECO:0000259" key="6">
    <source>
        <dbReference type="Pfam" id="PF00501"/>
    </source>
</evidence>
<evidence type="ECO:0000256" key="5">
    <source>
        <dbReference type="SAM" id="Phobius"/>
    </source>
</evidence>
<comment type="caution">
    <text evidence="8">The sequence shown here is derived from an EMBL/GenBank/DDBJ whole genome shotgun (WGS) entry which is preliminary data.</text>
</comment>
<dbReference type="AlphaFoldDB" id="A0A443QU31"/>
<feature type="non-terminal residue" evidence="8">
    <location>
        <position position="522"/>
    </location>
</feature>
<comment type="similarity">
    <text evidence="2">Belongs to the ATP-dependent AMP-binding enzyme family.</text>
</comment>
<sequence>MAPRIIVSKEVVQNSTIPIHRLILECLQQHGEKTFMIEYENGKRFSFKQLLNDCLKLAAELKTLGLQPGDAYMVYGFNCYEFLLVFFAALIIGGTGIPMRGVDSEFEVLREIKQREVKFFFAAQELKKVANSVRNELKQVKEIILFDTFVNDEEIINIQSLLKSAKEPLNENDIFDPKNDQDTIAVILESSGTTGAAKGCMMGHYDLATAIQSRSLYNERALVEDVIRSGHSPFAHLSGTITYLFSIYNGMKVVALRKAPIEKLVDAIDRFKITDAIFTPSTLNLFNKFEGKIDLSSLKFIVVGGSRVSNKILKTFVEKFRVEDIRNGYTMTEITCVGLISQNLRETELKGDFAPIGKVGAGMQIKVIDVNNGRLLGENEQGELYIKGPIIFKGYHKNEKATKEFVDDEGWMHTGDMGFFDEHEEFFIVERTKDIIKQSGYSYSPADLEDILLEHEAVEEAAVVGIPLDVESEISHAFVVLKNKYRSGGITKKELKEFLNERITPIKALKGDIHFLNELPKT</sequence>
<dbReference type="InterPro" id="IPR045851">
    <property type="entry name" value="AMP-bd_C_sf"/>
</dbReference>
<organism evidence="8 9">
    <name type="scientific">Dinothrombium tinctorium</name>
    <dbReference type="NCBI Taxonomy" id="1965070"/>
    <lineage>
        <taxon>Eukaryota</taxon>
        <taxon>Metazoa</taxon>
        <taxon>Ecdysozoa</taxon>
        <taxon>Arthropoda</taxon>
        <taxon>Chelicerata</taxon>
        <taxon>Arachnida</taxon>
        <taxon>Acari</taxon>
        <taxon>Acariformes</taxon>
        <taxon>Trombidiformes</taxon>
        <taxon>Prostigmata</taxon>
        <taxon>Anystina</taxon>
        <taxon>Parasitengona</taxon>
        <taxon>Trombidioidea</taxon>
        <taxon>Trombidiidae</taxon>
        <taxon>Dinothrombium</taxon>
    </lineage>
</organism>
<feature type="domain" description="AMP-binding enzyme C-terminal" evidence="7">
    <location>
        <begin position="448"/>
        <end position="522"/>
    </location>
</feature>
<dbReference type="InterPro" id="IPR025110">
    <property type="entry name" value="AMP-bd_C"/>
</dbReference>
<dbReference type="Gene3D" id="3.30.300.30">
    <property type="match status" value="1"/>
</dbReference>
<dbReference type="OrthoDB" id="6475404at2759"/>
<keyword evidence="4" id="KW-0576">Peroxisome</keyword>
<dbReference type="PANTHER" id="PTHR24096:SF149">
    <property type="entry name" value="AMP-BINDING DOMAIN-CONTAINING PROTEIN-RELATED"/>
    <property type="match status" value="1"/>
</dbReference>
<evidence type="ECO:0000256" key="2">
    <source>
        <dbReference type="ARBA" id="ARBA00006432"/>
    </source>
</evidence>
<keyword evidence="5" id="KW-1133">Transmembrane helix</keyword>
<keyword evidence="5" id="KW-0812">Transmembrane</keyword>
<feature type="domain" description="AMP-dependent synthetase/ligase" evidence="6">
    <location>
        <begin position="28"/>
        <end position="396"/>
    </location>
</feature>
<dbReference type="GO" id="GO:0005777">
    <property type="term" value="C:peroxisome"/>
    <property type="evidence" value="ECO:0007669"/>
    <property type="project" value="UniProtKB-SubCell"/>
</dbReference>
<evidence type="ECO:0000256" key="1">
    <source>
        <dbReference type="ARBA" id="ARBA00004275"/>
    </source>
</evidence>
<feature type="transmembrane region" description="Helical" evidence="5">
    <location>
        <begin position="72"/>
        <end position="92"/>
    </location>
</feature>
<dbReference type="InterPro" id="IPR000873">
    <property type="entry name" value="AMP-dep_synth/lig_dom"/>
</dbReference>
<dbReference type="GO" id="GO:0016405">
    <property type="term" value="F:CoA-ligase activity"/>
    <property type="evidence" value="ECO:0007669"/>
    <property type="project" value="TreeGrafter"/>
</dbReference>
<protein>
    <submittedName>
        <fullName evidence="8">Uncharacterized protein</fullName>
    </submittedName>
</protein>
<dbReference type="EMBL" id="NCKU01004045">
    <property type="protein sequence ID" value="RWS06529.1"/>
    <property type="molecule type" value="Genomic_DNA"/>
</dbReference>
<dbReference type="Proteomes" id="UP000285301">
    <property type="component" value="Unassembled WGS sequence"/>
</dbReference>
<name>A0A443QU31_9ACAR</name>
<dbReference type="Pfam" id="PF00501">
    <property type="entry name" value="AMP-binding"/>
    <property type="match status" value="1"/>
</dbReference>